<dbReference type="PANTHER" id="PTHR23408:SF3">
    <property type="entry name" value="METHYLMALONIC ACIDURIA TYPE A PROTEIN, MITOCHONDRIAL"/>
    <property type="match status" value="1"/>
</dbReference>
<dbReference type="NCBIfam" id="NF006958">
    <property type="entry name" value="PRK09435.1"/>
    <property type="match status" value="1"/>
</dbReference>
<keyword evidence="3" id="KW-1185">Reference proteome</keyword>
<dbReference type="Pfam" id="PF03308">
    <property type="entry name" value="MeaB"/>
    <property type="match status" value="1"/>
</dbReference>
<proteinExistence type="inferred from homology"/>
<comment type="caution">
    <text evidence="2">The sequence shown here is derived from an EMBL/GenBank/DDBJ whole genome shotgun (WGS) entry which is preliminary data.</text>
</comment>
<dbReference type="RefSeq" id="WP_255039515.1">
    <property type="nucleotide sequence ID" value="NZ_RJUF01000193.1"/>
</dbReference>
<comment type="similarity">
    <text evidence="1">Belongs to the SIMIBI class G3E GTPase family. ArgK/MeaB subfamily.</text>
</comment>
<dbReference type="PANTHER" id="PTHR23408">
    <property type="entry name" value="METHYLMALONYL-COA MUTASE"/>
    <property type="match status" value="1"/>
</dbReference>
<sequence>MAKNRLTTEEFKNGILAGEKSVLSRAITLVESKSVVDRKQANELVNSILPFIGKSFRLGITGAPGVGKSTFIDGFGDFLLKKGKKVAVLAIDPSSKISGGSILGDKTRMEKLVGQPNVFIRPSPAGLELGGVAQSTLESILLCEAASYDFVVVETVGVGQSETAVKEMTDMLLFLTIAGAGDDLQGIKRGIMEMIDLVVINKSDQIEKEILGKVKSNFAQALHLFPPRAAKPNVDILSCSALNSTGFDEIWQFILDYQAKLSANGFFEENRKAQKISWMNRSLIHLVENHIQNNDNLKANVQKFETMVSDNQLSPLDAAFQIFQLLNLV</sequence>
<dbReference type="InterPro" id="IPR027417">
    <property type="entry name" value="P-loop_NTPase"/>
</dbReference>
<dbReference type="CDD" id="cd03114">
    <property type="entry name" value="MMAA-like"/>
    <property type="match status" value="1"/>
</dbReference>
<accession>A0AAE3H5X6</accession>
<dbReference type="GO" id="GO:0005525">
    <property type="term" value="F:GTP binding"/>
    <property type="evidence" value="ECO:0007669"/>
    <property type="project" value="InterPro"/>
</dbReference>
<dbReference type="GO" id="GO:0005737">
    <property type="term" value="C:cytoplasm"/>
    <property type="evidence" value="ECO:0007669"/>
    <property type="project" value="TreeGrafter"/>
</dbReference>
<dbReference type="NCBIfam" id="TIGR00750">
    <property type="entry name" value="lao"/>
    <property type="match status" value="1"/>
</dbReference>
<name>A0AAE3H5X6_9BACT</name>
<dbReference type="InterPro" id="IPR005129">
    <property type="entry name" value="GTPase_ArgK"/>
</dbReference>
<reference evidence="2 3" key="1">
    <citation type="submission" date="2018-11" db="EMBL/GenBank/DDBJ databases">
        <title>Novel bacteria species description.</title>
        <authorList>
            <person name="Han J.-H."/>
        </authorList>
    </citation>
    <scope>NUCLEOTIDE SEQUENCE [LARGE SCALE GENOMIC DNA]</scope>
    <source>
        <strain evidence="2 3">KCTC23259</strain>
    </source>
</reference>
<dbReference type="Proteomes" id="UP001204144">
    <property type="component" value="Unassembled WGS sequence"/>
</dbReference>
<dbReference type="GO" id="GO:0003924">
    <property type="term" value="F:GTPase activity"/>
    <property type="evidence" value="ECO:0007669"/>
    <property type="project" value="InterPro"/>
</dbReference>
<evidence type="ECO:0000313" key="2">
    <source>
        <dbReference type="EMBL" id="MCP9765814.1"/>
    </source>
</evidence>
<evidence type="ECO:0000256" key="1">
    <source>
        <dbReference type="ARBA" id="ARBA00009625"/>
    </source>
</evidence>
<dbReference type="EMBL" id="RJUF01000193">
    <property type="protein sequence ID" value="MCP9765814.1"/>
    <property type="molecule type" value="Genomic_DNA"/>
</dbReference>
<protein>
    <submittedName>
        <fullName evidence="2">Methylmalonyl Co-A mutase-associated GTPase MeaB</fullName>
    </submittedName>
</protein>
<dbReference type="SUPFAM" id="SSF52540">
    <property type="entry name" value="P-loop containing nucleoside triphosphate hydrolases"/>
    <property type="match status" value="1"/>
</dbReference>
<dbReference type="Gene3D" id="3.40.50.300">
    <property type="entry name" value="P-loop containing nucleotide triphosphate hydrolases"/>
    <property type="match status" value="1"/>
</dbReference>
<dbReference type="Gene3D" id="1.10.287.130">
    <property type="match status" value="1"/>
</dbReference>
<evidence type="ECO:0000313" key="3">
    <source>
        <dbReference type="Proteomes" id="UP001204144"/>
    </source>
</evidence>
<gene>
    <name evidence="2" type="primary">meaB</name>
    <name evidence="2" type="ORF">EGI31_23005</name>
</gene>
<organism evidence="2 3">
    <name type="scientific">Lacihabitans soyangensis</name>
    <dbReference type="NCBI Taxonomy" id="869394"/>
    <lineage>
        <taxon>Bacteria</taxon>
        <taxon>Pseudomonadati</taxon>
        <taxon>Bacteroidota</taxon>
        <taxon>Cytophagia</taxon>
        <taxon>Cytophagales</taxon>
        <taxon>Leadbetterellaceae</taxon>
        <taxon>Lacihabitans</taxon>
    </lineage>
</organism>
<dbReference type="AlphaFoldDB" id="A0AAE3H5X6"/>
<dbReference type="Gene3D" id="1.20.5.170">
    <property type="match status" value="1"/>
</dbReference>